<reference evidence="1 2" key="1">
    <citation type="journal article" date="2015" name="Genome Announc.">
        <title>Expanding the biotechnology potential of lactobacilli through comparative genomics of 213 strains and associated genera.</title>
        <authorList>
            <person name="Sun Z."/>
            <person name="Harris H.M."/>
            <person name="McCann A."/>
            <person name="Guo C."/>
            <person name="Argimon S."/>
            <person name="Zhang W."/>
            <person name="Yang X."/>
            <person name="Jeffery I.B."/>
            <person name="Cooney J.C."/>
            <person name="Kagawa T.F."/>
            <person name="Liu W."/>
            <person name="Song Y."/>
            <person name="Salvetti E."/>
            <person name="Wrobel A."/>
            <person name="Rasinkangas P."/>
            <person name="Parkhill J."/>
            <person name="Rea M.C."/>
            <person name="O'Sullivan O."/>
            <person name="Ritari J."/>
            <person name="Douillard F.P."/>
            <person name="Paul Ross R."/>
            <person name="Yang R."/>
            <person name="Briner A.E."/>
            <person name="Felis G.E."/>
            <person name="de Vos W.M."/>
            <person name="Barrangou R."/>
            <person name="Klaenhammer T.R."/>
            <person name="Caufield P.W."/>
            <person name="Cui Y."/>
            <person name="Zhang H."/>
            <person name="O'Toole P.W."/>
        </authorList>
    </citation>
    <scope>NUCLEOTIDE SEQUENCE [LARGE SCALE GENOMIC DNA]</scope>
    <source>
        <strain evidence="1 2">DSM 21115</strain>
    </source>
</reference>
<evidence type="ECO:0000313" key="2">
    <source>
        <dbReference type="Proteomes" id="UP000050920"/>
    </source>
</evidence>
<accession>A0A0R2NLF0</accession>
<dbReference type="EMBL" id="AYGX02000119">
    <property type="protein sequence ID" value="KRO26591.1"/>
    <property type="molecule type" value="Genomic_DNA"/>
</dbReference>
<evidence type="ECO:0000313" key="1">
    <source>
        <dbReference type="EMBL" id="KRO26591.1"/>
    </source>
</evidence>
<name>A0A0R2NLF0_9LACO</name>
<keyword evidence="2" id="KW-1185">Reference proteome</keyword>
<sequence length="170" mass="19953">MKAIIKYEHKPKKKVSIVKIFREMYDLTYDEVVEMCNNRMGGISPDDSFEKYLKIYVRPVLFKLPEIRDSDAWEAIDSWHEGSEIELSPMSDRRLLIETNCVAENIFQTRAYAIFAVRILKLFDGVISENEGLSWQTRSEFKDKYQPILTLSRKQAIKLSAFELINFAEE</sequence>
<gene>
    <name evidence="1" type="ORF">DY78_GL000809</name>
</gene>
<proteinExistence type="predicted"/>
<comment type="caution">
    <text evidence="1">The sequence shown here is derived from an EMBL/GenBank/DDBJ whole genome shotgun (WGS) entry which is preliminary data.</text>
</comment>
<dbReference type="Proteomes" id="UP000050920">
    <property type="component" value="Unassembled WGS sequence"/>
</dbReference>
<protein>
    <submittedName>
        <fullName evidence="1">Uncharacterized protein</fullName>
    </submittedName>
</protein>
<dbReference type="AlphaFoldDB" id="A0A0R2NLF0"/>
<organism evidence="1 2">
    <name type="scientific">Lactiplantibacillus fabifermentans DSM 21115</name>
    <dbReference type="NCBI Taxonomy" id="1413187"/>
    <lineage>
        <taxon>Bacteria</taxon>
        <taxon>Bacillati</taxon>
        <taxon>Bacillota</taxon>
        <taxon>Bacilli</taxon>
        <taxon>Lactobacillales</taxon>
        <taxon>Lactobacillaceae</taxon>
        <taxon>Lactiplantibacillus</taxon>
    </lineage>
</organism>
<dbReference type="RefSeq" id="WP_024626349.1">
    <property type="nucleotide sequence ID" value="NZ_AYGX02000119.1"/>
</dbReference>